<dbReference type="InterPro" id="IPR052577">
    <property type="entry name" value="VWA7"/>
</dbReference>
<evidence type="ECO:0000256" key="1">
    <source>
        <dbReference type="SAM" id="MobiDB-lite"/>
    </source>
</evidence>
<dbReference type="AlphaFoldDB" id="A0A5A9PK32"/>
<evidence type="ECO:0000313" key="5">
    <source>
        <dbReference type="EMBL" id="KAA0722153.1"/>
    </source>
</evidence>
<organism evidence="5 6">
    <name type="scientific">Triplophysa tibetana</name>
    <dbReference type="NCBI Taxonomy" id="1572043"/>
    <lineage>
        <taxon>Eukaryota</taxon>
        <taxon>Metazoa</taxon>
        <taxon>Chordata</taxon>
        <taxon>Craniata</taxon>
        <taxon>Vertebrata</taxon>
        <taxon>Euteleostomi</taxon>
        <taxon>Actinopterygii</taxon>
        <taxon>Neopterygii</taxon>
        <taxon>Teleostei</taxon>
        <taxon>Ostariophysi</taxon>
        <taxon>Cypriniformes</taxon>
        <taxon>Nemacheilidae</taxon>
        <taxon>Triplophysa</taxon>
    </lineage>
</organism>
<keyword evidence="2" id="KW-0812">Transmembrane</keyword>
<evidence type="ECO:0000313" key="6">
    <source>
        <dbReference type="Proteomes" id="UP000324632"/>
    </source>
</evidence>
<feature type="domain" description="VWA7 Ig-like" evidence="4">
    <location>
        <begin position="232"/>
        <end position="329"/>
    </location>
</feature>
<evidence type="ECO:0000259" key="3">
    <source>
        <dbReference type="Pfam" id="PF23560"/>
    </source>
</evidence>
<dbReference type="InterPro" id="IPR056475">
    <property type="entry name" value="GBD_Hemicentin/VWA7"/>
</dbReference>
<keyword evidence="6" id="KW-1185">Reference proteome</keyword>
<name>A0A5A9PK32_9TELE</name>
<dbReference type="Pfam" id="PF23560">
    <property type="entry name" value="GBD_Hemicentin"/>
    <property type="match status" value="1"/>
</dbReference>
<feature type="domain" description="Hemicentin/VWA7 galactose-binding" evidence="3">
    <location>
        <begin position="20"/>
        <end position="118"/>
    </location>
</feature>
<protein>
    <submittedName>
        <fullName evidence="5">Uncharacterized protein</fullName>
    </submittedName>
</protein>
<dbReference type="InterPro" id="IPR057615">
    <property type="entry name" value="Ig_VWA7"/>
</dbReference>
<keyword evidence="2" id="KW-0472">Membrane</keyword>
<feature type="transmembrane region" description="Helical" evidence="2">
    <location>
        <begin position="337"/>
        <end position="355"/>
    </location>
</feature>
<dbReference type="PANTHER" id="PTHR14905:SF18">
    <property type="entry name" value="VON WILLEBRAND FACTOR A DOMAIN-CONTAINING 10, TANDEM DUPLICATE 1-RELATED"/>
    <property type="match status" value="1"/>
</dbReference>
<dbReference type="Pfam" id="PF23619">
    <property type="entry name" value="Ig_VWA7"/>
    <property type="match status" value="1"/>
</dbReference>
<feature type="region of interest" description="Disordered" evidence="1">
    <location>
        <begin position="217"/>
        <end position="236"/>
    </location>
</feature>
<accession>A0A5A9PK32</accession>
<sequence length="356" mass="37758">MHEKKIFFTVATSGMNGNEVTVLQVARSAGNAGNFSFPLDTSLSSVTVYITGSSLDFTLYSPTGVSQSDSMTDGSLGSIQTVGNLKKIKLKSNSQTGEWSININSTSSYTMRVIGQSSVNILSYFVEISQGGHSDSWGQIFTRPSTGQNAILFLSVTGDETFTVTEVLLVDASGSNVVNGSVKSVGGRDYLVSLNRIPEGLFGLQLEGLLNKSSSRFQRQSSNHRKGSRITVKPPTQNALTPGVPFSFNFTVSTYGTAGNHTIRARTSNGFSVSVPSSLNVESGRSAQGTATLTAPSITESGTDFTLTIEAEAPGSTDLNYATLRLTVSSASGRFSGLYSFSMCLSLFGLFLSLFM</sequence>
<dbReference type="EMBL" id="SOYY01000004">
    <property type="protein sequence ID" value="KAA0722153.1"/>
    <property type="molecule type" value="Genomic_DNA"/>
</dbReference>
<dbReference type="PANTHER" id="PTHR14905">
    <property type="entry name" value="NG37"/>
    <property type="match status" value="1"/>
</dbReference>
<comment type="caution">
    <text evidence="5">The sequence shown here is derived from an EMBL/GenBank/DDBJ whole genome shotgun (WGS) entry which is preliminary data.</text>
</comment>
<proteinExistence type="predicted"/>
<evidence type="ECO:0000256" key="2">
    <source>
        <dbReference type="SAM" id="Phobius"/>
    </source>
</evidence>
<reference evidence="5 6" key="1">
    <citation type="journal article" date="2019" name="Mol. Ecol. Resour.">
        <title>Chromosome-level genome assembly of Triplophysa tibetana, a fish adapted to the harsh high-altitude environment of the Tibetan Plateau.</title>
        <authorList>
            <person name="Yang X."/>
            <person name="Liu H."/>
            <person name="Ma Z."/>
            <person name="Zou Y."/>
            <person name="Zou M."/>
            <person name="Mao Y."/>
            <person name="Li X."/>
            <person name="Wang H."/>
            <person name="Chen T."/>
            <person name="Wang W."/>
            <person name="Yang R."/>
        </authorList>
    </citation>
    <scope>NUCLEOTIDE SEQUENCE [LARGE SCALE GENOMIC DNA]</scope>
    <source>
        <strain evidence="5">TTIB1903HZAU</strain>
        <tissue evidence="5">Muscle</tissue>
    </source>
</reference>
<dbReference type="Proteomes" id="UP000324632">
    <property type="component" value="Chromosome 4"/>
</dbReference>
<gene>
    <name evidence="5" type="ORF">E1301_Tti009099</name>
</gene>
<keyword evidence="2" id="KW-1133">Transmembrane helix</keyword>
<evidence type="ECO:0000259" key="4">
    <source>
        <dbReference type="Pfam" id="PF23619"/>
    </source>
</evidence>